<accession>A0A2T3HQR8</accession>
<dbReference type="InterPro" id="IPR036761">
    <property type="entry name" value="TTHA0802/YceI-like_sf"/>
</dbReference>
<evidence type="ECO:0000259" key="1">
    <source>
        <dbReference type="SMART" id="SM00867"/>
    </source>
</evidence>
<reference evidence="2 3" key="1">
    <citation type="submission" date="2018-03" db="EMBL/GenBank/DDBJ databases">
        <authorList>
            <person name="Keele B.F."/>
        </authorList>
    </citation>
    <scope>NUCLEOTIDE SEQUENCE [LARGE SCALE GENOMIC DNA]</scope>
    <source>
        <strain evidence="2 3">YL28-9</strain>
    </source>
</reference>
<dbReference type="Proteomes" id="UP000240912">
    <property type="component" value="Unassembled WGS sequence"/>
</dbReference>
<evidence type="ECO:0000313" key="2">
    <source>
        <dbReference type="EMBL" id="PST84792.1"/>
    </source>
</evidence>
<feature type="domain" description="Lipid/polyisoprenoid-binding YceI-like" evidence="1">
    <location>
        <begin position="5"/>
        <end position="173"/>
    </location>
</feature>
<keyword evidence="3" id="KW-1185">Reference proteome</keyword>
<name>A0A2T3HQR8_9SPHI</name>
<dbReference type="SUPFAM" id="SSF101874">
    <property type="entry name" value="YceI-like"/>
    <property type="match status" value="1"/>
</dbReference>
<sequence>MANVKWTLDPAHSELQFKIKHLMITNVTGSFGDFTASLESEGDDFENAHVTFEAAIDSINTGNADRDAHLKAGDFFEIEKYPKMTFESTAFRKDGSDYTVQGNLTLKGVTRPVTLEAEFGGISQDPWGNTKAGFSVSGKIKREDFGLTYNAALETGGVMLGNDVKIFGEVQFVKQA</sequence>
<evidence type="ECO:0000313" key="3">
    <source>
        <dbReference type="Proteomes" id="UP000240912"/>
    </source>
</evidence>
<gene>
    <name evidence="2" type="ORF">C7T94_01310</name>
</gene>
<organism evidence="2 3">
    <name type="scientific">Pedobacter yulinensis</name>
    <dbReference type="NCBI Taxonomy" id="2126353"/>
    <lineage>
        <taxon>Bacteria</taxon>
        <taxon>Pseudomonadati</taxon>
        <taxon>Bacteroidota</taxon>
        <taxon>Sphingobacteriia</taxon>
        <taxon>Sphingobacteriales</taxon>
        <taxon>Sphingobacteriaceae</taxon>
        <taxon>Pedobacter</taxon>
    </lineage>
</organism>
<proteinExistence type="predicted"/>
<dbReference type="EMBL" id="PYLS01000001">
    <property type="protein sequence ID" value="PST84792.1"/>
    <property type="molecule type" value="Genomic_DNA"/>
</dbReference>
<dbReference type="InterPro" id="IPR007372">
    <property type="entry name" value="Lipid/polyisoprenoid-bd_YceI"/>
</dbReference>
<dbReference type="Gene3D" id="2.40.128.110">
    <property type="entry name" value="Lipid/polyisoprenoid-binding, YceI-like"/>
    <property type="match status" value="1"/>
</dbReference>
<protein>
    <recommendedName>
        <fullName evidence="1">Lipid/polyisoprenoid-binding YceI-like domain-containing protein</fullName>
    </recommendedName>
</protein>
<dbReference type="OrthoDB" id="9811006at2"/>
<dbReference type="SMART" id="SM00867">
    <property type="entry name" value="YceI"/>
    <property type="match status" value="1"/>
</dbReference>
<comment type="caution">
    <text evidence="2">The sequence shown here is derived from an EMBL/GenBank/DDBJ whole genome shotgun (WGS) entry which is preliminary data.</text>
</comment>
<dbReference type="Pfam" id="PF04264">
    <property type="entry name" value="YceI"/>
    <property type="match status" value="1"/>
</dbReference>
<dbReference type="PANTHER" id="PTHR34406">
    <property type="entry name" value="PROTEIN YCEI"/>
    <property type="match status" value="1"/>
</dbReference>
<dbReference type="AlphaFoldDB" id="A0A2T3HQR8"/>
<dbReference type="RefSeq" id="WP_107212908.1">
    <property type="nucleotide sequence ID" value="NZ_KZ686268.1"/>
</dbReference>
<dbReference type="PANTHER" id="PTHR34406:SF1">
    <property type="entry name" value="PROTEIN YCEI"/>
    <property type="match status" value="1"/>
</dbReference>